<proteinExistence type="inferred from homology"/>
<dbReference type="Gene3D" id="3.40.50.300">
    <property type="entry name" value="P-loop containing nucleotide triphosphate hydrolases"/>
    <property type="match status" value="1"/>
</dbReference>
<reference evidence="7" key="1">
    <citation type="journal article" date="2023" name="G3 (Bethesda)">
        <title>Whole genome assembly and annotation of the endangered Caribbean coral Acropora cervicornis.</title>
        <authorList>
            <person name="Selwyn J.D."/>
            <person name="Vollmer S.V."/>
        </authorList>
    </citation>
    <scope>NUCLEOTIDE SEQUENCE</scope>
    <source>
        <strain evidence="7">K2</strain>
    </source>
</reference>
<dbReference type="GO" id="GO:0043138">
    <property type="term" value="F:3'-5' DNA helicase activity"/>
    <property type="evidence" value="ECO:0007669"/>
    <property type="project" value="UniProtKB-EC"/>
</dbReference>
<comment type="catalytic activity">
    <reaction evidence="4">
        <text>Couples ATP hydrolysis with the unwinding of duplex DNA by translocating in the 3'-5' direction.</text>
        <dbReference type="EC" id="5.6.2.4"/>
    </reaction>
</comment>
<dbReference type="InterPro" id="IPR027417">
    <property type="entry name" value="P-loop_NTPase"/>
</dbReference>
<keyword evidence="7" id="KW-0547">Nucleotide-binding</keyword>
<dbReference type="EC" id="5.6.2.4" evidence="5"/>
<dbReference type="AlphaFoldDB" id="A0AAD9QSG1"/>
<comment type="similarity">
    <text evidence="1">Belongs to the helicase family. RecQ subfamily.</text>
</comment>
<accession>A0AAD9QSG1</accession>
<sequence length="163" mass="18164">MNVRKAINAGLTKLGFKEIRENQRKVVEAYVSGRDVLMVAPTSSGKSLTFHIAAFVLDFYKHGERDLVDTVCLVIFPLLSLMKDQMSILREKGVKAVVLGPETSVTENEEASEGKYNLVFTSPEALFGSHLSTKLALQNKIQAVFIDEVHCVAKWLGFFFLII</sequence>
<keyword evidence="8" id="KW-1185">Reference proteome</keyword>
<evidence type="ECO:0000313" key="7">
    <source>
        <dbReference type="EMBL" id="KAK2566638.1"/>
    </source>
</evidence>
<dbReference type="PROSITE" id="PS51192">
    <property type="entry name" value="HELICASE_ATP_BIND_1"/>
    <property type="match status" value="1"/>
</dbReference>
<dbReference type="InterPro" id="IPR011545">
    <property type="entry name" value="DEAD/DEAH_box_helicase_dom"/>
</dbReference>
<evidence type="ECO:0000256" key="2">
    <source>
        <dbReference type="ARBA" id="ARBA00023125"/>
    </source>
</evidence>
<dbReference type="SMART" id="SM00487">
    <property type="entry name" value="DEXDc"/>
    <property type="match status" value="1"/>
</dbReference>
<keyword evidence="7" id="KW-0347">Helicase</keyword>
<dbReference type="GO" id="GO:0009378">
    <property type="term" value="F:four-way junction helicase activity"/>
    <property type="evidence" value="ECO:0007669"/>
    <property type="project" value="TreeGrafter"/>
</dbReference>
<evidence type="ECO:0000256" key="3">
    <source>
        <dbReference type="ARBA" id="ARBA00023235"/>
    </source>
</evidence>
<evidence type="ECO:0000256" key="4">
    <source>
        <dbReference type="ARBA" id="ARBA00034617"/>
    </source>
</evidence>
<dbReference type="SUPFAM" id="SSF52540">
    <property type="entry name" value="P-loop containing nucleoside triphosphate hydrolases"/>
    <property type="match status" value="1"/>
</dbReference>
<dbReference type="GO" id="GO:0005524">
    <property type="term" value="F:ATP binding"/>
    <property type="evidence" value="ECO:0007669"/>
    <property type="project" value="InterPro"/>
</dbReference>
<protein>
    <recommendedName>
        <fullName evidence="5">DNA 3'-5' helicase</fullName>
        <ecNumber evidence="5">5.6.2.4</ecNumber>
    </recommendedName>
</protein>
<evidence type="ECO:0000313" key="8">
    <source>
        <dbReference type="Proteomes" id="UP001249851"/>
    </source>
</evidence>
<dbReference type="PANTHER" id="PTHR13710:SF105">
    <property type="entry name" value="ATP-DEPENDENT DNA HELICASE Q1"/>
    <property type="match status" value="1"/>
</dbReference>
<dbReference type="Pfam" id="PF00270">
    <property type="entry name" value="DEAD"/>
    <property type="match status" value="1"/>
</dbReference>
<dbReference type="InterPro" id="IPR014001">
    <property type="entry name" value="Helicase_ATP-bd"/>
</dbReference>
<feature type="domain" description="Helicase ATP-binding" evidence="6">
    <location>
        <begin position="27"/>
        <end position="163"/>
    </location>
</feature>
<evidence type="ECO:0000256" key="5">
    <source>
        <dbReference type="ARBA" id="ARBA00034808"/>
    </source>
</evidence>
<comment type="caution">
    <text evidence="7">The sequence shown here is derived from an EMBL/GenBank/DDBJ whole genome shotgun (WGS) entry which is preliminary data.</text>
</comment>
<dbReference type="GO" id="GO:0003677">
    <property type="term" value="F:DNA binding"/>
    <property type="evidence" value="ECO:0007669"/>
    <property type="project" value="UniProtKB-KW"/>
</dbReference>
<dbReference type="GO" id="GO:0000724">
    <property type="term" value="P:double-strand break repair via homologous recombination"/>
    <property type="evidence" value="ECO:0007669"/>
    <property type="project" value="TreeGrafter"/>
</dbReference>
<dbReference type="GO" id="GO:0005694">
    <property type="term" value="C:chromosome"/>
    <property type="evidence" value="ECO:0007669"/>
    <property type="project" value="TreeGrafter"/>
</dbReference>
<dbReference type="Proteomes" id="UP001249851">
    <property type="component" value="Unassembled WGS sequence"/>
</dbReference>
<keyword evidence="7" id="KW-0378">Hydrolase</keyword>
<reference evidence="7" key="2">
    <citation type="journal article" date="2023" name="Science">
        <title>Genomic signatures of disease resistance in endangered staghorn corals.</title>
        <authorList>
            <person name="Vollmer S.V."/>
            <person name="Selwyn J.D."/>
            <person name="Despard B.A."/>
            <person name="Roesel C.L."/>
        </authorList>
    </citation>
    <scope>NUCLEOTIDE SEQUENCE</scope>
    <source>
        <strain evidence="7">K2</strain>
    </source>
</reference>
<keyword evidence="7" id="KW-0067">ATP-binding</keyword>
<name>A0AAD9QSG1_ACRCE</name>
<dbReference type="PANTHER" id="PTHR13710">
    <property type="entry name" value="DNA HELICASE RECQ FAMILY MEMBER"/>
    <property type="match status" value="1"/>
</dbReference>
<evidence type="ECO:0000259" key="6">
    <source>
        <dbReference type="PROSITE" id="PS51192"/>
    </source>
</evidence>
<gene>
    <name evidence="7" type="ORF">P5673_009296</name>
</gene>
<dbReference type="EMBL" id="JARQWQ010000016">
    <property type="protein sequence ID" value="KAK2566638.1"/>
    <property type="molecule type" value="Genomic_DNA"/>
</dbReference>
<organism evidence="7 8">
    <name type="scientific">Acropora cervicornis</name>
    <name type="common">Staghorn coral</name>
    <dbReference type="NCBI Taxonomy" id="6130"/>
    <lineage>
        <taxon>Eukaryota</taxon>
        <taxon>Metazoa</taxon>
        <taxon>Cnidaria</taxon>
        <taxon>Anthozoa</taxon>
        <taxon>Hexacorallia</taxon>
        <taxon>Scleractinia</taxon>
        <taxon>Astrocoeniina</taxon>
        <taxon>Acroporidae</taxon>
        <taxon>Acropora</taxon>
    </lineage>
</organism>
<keyword evidence="3" id="KW-0413">Isomerase</keyword>
<dbReference type="GO" id="GO:0005737">
    <property type="term" value="C:cytoplasm"/>
    <property type="evidence" value="ECO:0007669"/>
    <property type="project" value="TreeGrafter"/>
</dbReference>
<evidence type="ECO:0000256" key="1">
    <source>
        <dbReference type="ARBA" id="ARBA00005446"/>
    </source>
</evidence>
<keyword evidence="2" id="KW-0238">DNA-binding</keyword>